<dbReference type="Gene3D" id="2.40.170.20">
    <property type="entry name" value="TonB-dependent receptor, beta-barrel domain"/>
    <property type="match status" value="1"/>
</dbReference>
<organism evidence="12 13">
    <name type="scientific">Proteus mirabilis</name>
    <dbReference type="NCBI Taxonomy" id="584"/>
    <lineage>
        <taxon>Bacteria</taxon>
        <taxon>Pseudomonadati</taxon>
        <taxon>Pseudomonadota</taxon>
        <taxon>Gammaproteobacteria</taxon>
        <taxon>Enterobacterales</taxon>
        <taxon>Morganellaceae</taxon>
        <taxon>Proteus</taxon>
    </lineage>
</organism>
<keyword evidence="5" id="KW-0732">Signal</keyword>
<comment type="similarity">
    <text evidence="9">Belongs to the TonB-dependent receptor family.</text>
</comment>
<keyword evidence="4 9" id="KW-0812">Transmembrane</keyword>
<dbReference type="PROSITE" id="PS01156">
    <property type="entry name" value="TONB_DEPENDENT_REC_2"/>
    <property type="match status" value="1"/>
</dbReference>
<dbReference type="EMBL" id="UGTS01000001">
    <property type="protein sequence ID" value="SUC11799.1"/>
    <property type="molecule type" value="Genomic_DNA"/>
</dbReference>
<protein>
    <submittedName>
        <fullName evidence="12">Vitamin B12/cobalamin outer membrane transporter</fullName>
    </submittedName>
</protein>
<proteinExistence type="inferred from homology"/>
<keyword evidence="8 9" id="KW-0998">Cell outer membrane</keyword>
<dbReference type="InterPro" id="IPR039426">
    <property type="entry name" value="TonB-dep_rcpt-like"/>
</dbReference>
<gene>
    <name evidence="12" type="primary">btuB_1</name>
    <name evidence="12" type="ORF">NCTC11938_00004</name>
</gene>
<dbReference type="PROSITE" id="PS52016">
    <property type="entry name" value="TONB_DEPENDENT_REC_3"/>
    <property type="match status" value="1"/>
</dbReference>
<evidence type="ECO:0000313" key="13">
    <source>
        <dbReference type="Proteomes" id="UP000254191"/>
    </source>
</evidence>
<evidence type="ECO:0000256" key="9">
    <source>
        <dbReference type="PROSITE-ProRule" id="PRU01360"/>
    </source>
</evidence>
<dbReference type="SUPFAM" id="SSF56935">
    <property type="entry name" value="Porins"/>
    <property type="match status" value="1"/>
</dbReference>
<dbReference type="PANTHER" id="PTHR30069">
    <property type="entry name" value="TONB-DEPENDENT OUTER MEMBRANE RECEPTOR"/>
    <property type="match status" value="1"/>
</dbReference>
<keyword evidence="2 9" id="KW-0813">Transport</keyword>
<evidence type="ECO:0000256" key="6">
    <source>
        <dbReference type="ARBA" id="ARBA00023077"/>
    </source>
</evidence>
<dbReference type="InterPro" id="IPR010917">
    <property type="entry name" value="TonB_rcpt_CS"/>
</dbReference>
<dbReference type="InterPro" id="IPR036942">
    <property type="entry name" value="Beta-barrel_TonB_sf"/>
</dbReference>
<evidence type="ECO:0000256" key="5">
    <source>
        <dbReference type="ARBA" id="ARBA00022729"/>
    </source>
</evidence>
<accession>A0A379EZI0</accession>
<evidence type="ECO:0000256" key="7">
    <source>
        <dbReference type="ARBA" id="ARBA00023136"/>
    </source>
</evidence>
<dbReference type="InterPro" id="IPR000531">
    <property type="entry name" value="Beta-barrel_TonB"/>
</dbReference>
<keyword evidence="6" id="KW-0798">TonB box</keyword>
<evidence type="ECO:0000256" key="8">
    <source>
        <dbReference type="ARBA" id="ARBA00023237"/>
    </source>
</evidence>
<sequence>MGVEGLTQGIDWRLSLYQNDIDNLIAFRDNTYINYNKAKIKGAEWVGEMDTGLLHHQLTLQYLDARDSDNNLLSRRAKQQLKYQVDWNIADIDIGINYQYIGKRYDTDFNQYPTKRIKLGGVSLWDLTASYPITSHLSIRGRIANLFDKDYETAYGYRTPGREYFLTGSYNF</sequence>
<evidence type="ECO:0000256" key="4">
    <source>
        <dbReference type="ARBA" id="ARBA00022692"/>
    </source>
</evidence>
<dbReference type="GO" id="GO:0009279">
    <property type="term" value="C:cell outer membrane"/>
    <property type="evidence" value="ECO:0007669"/>
    <property type="project" value="UniProtKB-SubCell"/>
</dbReference>
<name>A0A379EZI0_PROMI</name>
<dbReference type="GO" id="GO:0015889">
    <property type="term" value="P:cobalamin transport"/>
    <property type="evidence" value="ECO:0007669"/>
    <property type="project" value="TreeGrafter"/>
</dbReference>
<evidence type="ECO:0000256" key="10">
    <source>
        <dbReference type="PROSITE-ProRule" id="PRU10144"/>
    </source>
</evidence>
<reference evidence="12 13" key="1">
    <citation type="submission" date="2018-06" db="EMBL/GenBank/DDBJ databases">
        <authorList>
            <consortium name="Pathogen Informatics"/>
            <person name="Doyle S."/>
        </authorList>
    </citation>
    <scope>NUCLEOTIDE SEQUENCE [LARGE SCALE GENOMIC DNA]</scope>
    <source>
        <strain evidence="12 13">NCTC11938</strain>
    </source>
</reference>
<evidence type="ECO:0000259" key="11">
    <source>
        <dbReference type="Pfam" id="PF00593"/>
    </source>
</evidence>
<dbReference type="Pfam" id="PF00593">
    <property type="entry name" value="TonB_dep_Rec_b-barrel"/>
    <property type="match status" value="1"/>
</dbReference>
<keyword evidence="7 9" id="KW-0472">Membrane</keyword>
<evidence type="ECO:0000256" key="2">
    <source>
        <dbReference type="ARBA" id="ARBA00022448"/>
    </source>
</evidence>
<dbReference type="PANTHER" id="PTHR30069:SF53">
    <property type="entry name" value="COLICIN I RECEPTOR-RELATED"/>
    <property type="match status" value="1"/>
</dbReference>
<dbReference type="Proteomes" id="UP000254191">
    <property type="component" value="Unassembled WGS sequence"/>
</dbReference>
<comment type="subcellular location">
    <subcellularLocation>
        <location evidence="1 9">Cell outer membrane</location>
        <topology evidence="1 9">Multi-pass membrane protein</topology>
    </subcellularLocation>
</comment>
<evidence type="ECO:0000256" key="1">
    <source>
        <dbReference type="ARBA" id="ARBA00004571"/>
    </source>
</evidence>
<dbReference type="AlphaFoldDB" id="A0A379EZI0"/>
<feature type="short sequence motif" description="TonB C-terminal box" evidence="10">
    <location>
        <begin position="155"/>
        <end position="172"/>
    </location>
</feature>
<keyword evidence="3 9" id="KW-1134">Transmembrane beta strand</keyword>
<evidence type="ECO:0000313" key="12">
    <source>
        <dbReference type="EMBL" id="SUC11799.1"/>
    </source>
</evidence>
<feature type="domain" description="TonB-dependent receptor-like beta-barrel" evidence="11">
    <location>
        <begin position="6"/>
        <end position="146"/>
    </location>
</feature>
<evidence type="ECO:0000256" key="3">
    <source>
        <dbReference type="ARBA" id="ARBA00022452"/>
    </source>
</evidence>